<feature type="region of interest" description="Disordered" evidence="1">
    <location>
        <begin position="134"/>
        <end position="158"/>
    </location>
</feature>
<proteinExistence type="predicted"/>
<feature type="compositionally biased region" description="Polar residues" evidence="1">
    <location>
        <begin position="309"/>
        <end position="323"/>
    </location>
</feature>
<name>M7B0Z4_CHEMY</name>
<organism evidence="2 3">
    <name type="scientific">Chelonia mydas</name>
    <name type="common">Green sea-turtle</name>
    <name type="synonym">Chelonia agassizi</name>
    <dbReference type="NCBI Taxonomy" id="8469"/>
    <lineage>
        <taxon>Eukaryota</taxon>
        <taxon>Metazoa</taxon>
        <taxon>Chordata</taxon>
        <taxon>Craniata</taxon>
        <taxon>Vertebrata</taxon>
        <taxon>Euteleostomi</taxon>
        <taxon>Archelosauria</taxon>
        <taxon>Testudinata</taxon>
        <taxon>Testudines</taxon>
        <taxon>Cryptodira</taxon>
        <taxon>Durocryptodira</taxon>
        <taxon>Americhelydia</taxon>
        <taxon>Chelonioidea</taxon>
        <taxon>Cheloniidae</taxon>
        <taxon>Chelonia</taxon>
    </lineage>
</organism>
<evidence type="ECO:0000313" key="3">
    <source>
        <dbReference type="Proteomes" id="UP000031443"/>
    </source>
</evidence>
<evidence type="ECO:0000256" key="1">
    <source>
        <dbReference type="SAM" id="MobiDB-lite"/>
    </source>
</evidence>
<gene>
    <name evidence="2" type="ORF">UY3_17184</name>
</gene>
<feature type="region of interest" description="Disordered" evidence="1">
    <location>
        <begin position="304"/>
        <end position="323"/>
    </location>
</feature>
<sequence length="323" mass="36597">MQTLCICECICLSLLLQMRPRIDIRKNECGNGAFDNPFDDHPRSLRPKSEAAAVDVRTKYTRRPFAWAAWPVPINEAITDLAKMVWHLPVSCALTPKRTEKRYFVLPQEGEFLFSHPPPNSLVVWAATEWFKQQHPKATPSDKGPQQPDPTGRKVSSTSLQFRISNDQALLAKYDVTNYNMFLEFKDKLPEEDRACFQASADEGILVARPSLQAAVDATDTASRGMATATVMKRDLWLQSLGFPREVQSTIQDLTFDTSNLFHEKKDESFHSLKHWRTTLHILGIYTPALRENTVDRGIGQDRLLNHLPPTSSGATMQETEDL</sequence>
<reference evidence="3" key="1">
    <citation type="journal article" date="2013" name="Nat. Genet.">
        <title>The draft genomes of soft-shell turtle and green sea turtle yield insights into the development and evolution of the turtle-specific body plan.</title>
        <authorList>
            <person name="Wang Z."/>
            <person name="Pascual-Anaya J."/>
            <person name="Zadissa A."/>
            <person name="Li W."/>
            <person name="Niimura Y."/>
            <person name="Huang Z."/>
            <person name="Li C."/>
            <person name="White S."/>
            <person name="Xiong Z."/>
            <person name="Fang D."/>
            <person name="Wang B."/>
            <person name="Ming Y."/>
            <person name="Chen Y."/>
            <person name="Zheng Y."/>
            <person name="Kuraku S."/>
            <person name="Pignatelli M."/>
            <person name="Herrero J."/>
            <person name="Beal K."/>
            <person name="Nozawa M."/>
            <person name="Li Q."/>
            <person name="Wang J."/>
            <person name="Zhang H."/>
            <person name="Yu L."/>
            <person name="Shigenobu S."/>
            <person name="Wang J."/>
            <person name="Liu J."/>
            <person name="Flicek P."/>
            <person name="Searle S."/>
            <person name="Wang J."/>
            <person name="Kuratani S."/>
            <person name="Yin Y."/>
            <person name="Aken B."/>
            <person name="Zhang G."/>
            <person name="Irie N."/>
        </authorList>
    </citation>
    <scope>NUCLEOTIDE SEQUENCE [LARGE SCALE GENOMIC DNA]</scope>
</reference>
<protein>
    <submittedName>
        <fullName evidence="2">Uncharacterized protein</fullName>
    </submittedName>
</protein>
<accession>M7B0Z4</accession>
<keyword evidence="3" id="KW-1185">Reference proteome</keyword>
<dbReference type="Proteomes" id="UP000031443">
    <property type="component" value="Unassembled WGS sequence"/>
</dbReference>
<dbReference type="AlphaFoldDB" id="M7B0Z4"/>
<dbReference type="Gene3D" id="1.10.287.3160">
    <property type="match status" value="1"/>
</dbReference>
<evidence type="ECO:0000313" key="2">
    <source>
        <dbReference type="EMBL" id="EMP25743.1"/>
    </source>
</evidence>
<dbReference type="EMBL" id="KB586660">
    <property type="protein sequence ID" value="EMP25743.1"/>
    <property type="molecule type" value="Genomic_DNA"/>
</dbReference>